<evidence type="ECO:0008006" key="4">
    <source>
        <dbReference type="Google" id="ProtNLM"/>
    </source>
</evidence>
<dbReference type="InterPro" id="IPR036398">
    <property type="entry name" value="CA_dom_sf"/>
</dbReference>
<dbReference type="AlphaFoldDB" id="A0A318V7A3"/>
<dbReference type="InterPro" id="IPR018883">
    <property type="entry name" value="Delta_CA"/>
</dbReference>
<dbReference type="EMBL" id="QKLW01000002">
    <property type="protein sequence ID" value="PYF83477.1"/>
    <property type="molecule type" value="Genomic_DNA"/>
</dbReference>
<feature type="chain" id="PRO_5016366832" description="Cadmium carbonic anhydrase-like repeat protein" evidence="1">
    <location>
        <begin position="22"/>
        <end position="286"/>
    </location>
</feature>
<feature type="signal peptide" evidence="1">
    <location>
        <begin position="1"/>
        <end position="21"/>
    </location>
</feature>
<evidence type="ECO:0000313" key="3">
    <source>
        <dbReference type="Proteomes" id="UP000247551"/>
    </source>
</evidence>
<gene>
    <name evidence="2" type="ORF">DFP75_102573</name>
</gene>
<keyword evidence="3" id="KW-1185">Reference proteome</keyword>
<evidence type="ECO:0000313" key="2">
    <source>
        <dbReference type="EMBL" id="PYF83477.1"/>
    </source>
</evidence>
<organism evidence="2 3">
    <name type="scientific">Marinomonas alcarazii</name>
    <dbReference type="NCBI Taxonomy" id="491949"/>
    <lineage>
        <taxon>Bacteria</taxon>
        <taxon>Pseudomonadati</taxon>
        <taxon>Pseudomonadota</taxon>
        <taxon>Gammaproteobacteria</taxon>
        <taxon>Oceanospirillales</taxon>
        <taxon>Oceanospirillaceae</taxon>
        <taxon>Marinomonas</taxon>
    </lineage>
</organism>
<name>A0A318V7A3_9GAMM</name>
<comment type="caution">
    <text evidence="2">The sequence shown here is derived from an EMBL/GenBank/DDBJ whole genome shotgun (WGS) entry which is preliminary data.</text>
</comment>
<protein>
    <recommendedName>
        <fullName evidence="4">Cadmium carbonic anhydrase-like repeat protein</fullName>
    </recommendedName>
</protein>
<sequence length="286" mass="30800">MKVMSVMGGVGLALVSGLAFAANQGAVSDEEILRQRQALQGNTAGLDVGPQSPRDIDRIFGRNLHTFAPAPASNKMNLCNIHFHKNAEHKGGEFTQYAGNGDGKGFQTGYVYSGNLSQRELEPVKAGAICKGKHSELFPGDTIEVHYVYSSAEVQPGPTLAACVVKGEAMPQLRVEAQVYVVVNDDKALNFNTLASHDVRDGLYQATGIPTDTGDPVTYAGSTTGPDYNEKASPFEVTWNVRPRVTKVDIHSVGVWCDSENIYKEDHAHGVRNLITNPDLLSNTAD</sequence>
<dbReference type="Pfam" id="PF10563">
    <property type="entry name" value="CA_like"/>
    <property type="match status" value="1"/>
</dbReference>
<dbReference type="SUPFAM" id="SSF51069">
    <property type="entry name" value="Carbonic anhydrase"/>
    <property type="match status" value="1"/>
</dbReference>
<accession>A0A318V7A3</accession>
<dbReference type="Proteomes" id="UP000247551">
    <property type="component" value="Unassembled WGS sequence"/>
</dbReference>
<dbReference type="RefSeq" id="WP_110573921.1">
    <property type="nucleotide sequence ID" value="NZ_QKLW01000002.1"/>
</dbReference>
<reference evidence="2 3" key="1">
    <citation type="submission" date="2018-06" db="EMBL/GenBank/DDBJ databases">
        <title>Genomic Encyclopedia of Type Strains, Phase III (KMG-III): the genomes of soil and plant-associated and newly described type strains.</title>
        <authorList>
            <person name="Whitman W."/>
        </authorList>
    </citation>
    <scope>NUCLEOTIDE SEQUENCE [LARGE SCALE GENOMIC DNA]</scope>
    <source>
        <strain evidence="2 3">CECT 7730</strain>
    </source>
</reference>
<proteinExistence type="predicted"/>
<evidence type="ECO:0000256" key="1">
    <source>
        <dbReference type="SAM" id="SignalP"/>
    </source>
</evidence>
<keyword evidence="1" id="KW-0732">Signal</keyword>